<dbReference type="KEGG" id="pox:MB84_02990"/>
<dbReference type="InterPro" id="IPR011050">
    <property type="entry name" value="Pectin_lyase_fold/virulence"/>
</dbReference>
<evidence type="ECO:0000313" key="3">
    <source>
        <dbReference type="EMBL" id="AKC68647.1"/>
    </source>
</evidence>
<dbReference type="InterPro" id="IPR043990">
    <property type="entry name" value="AC_1"/>
</dbReference>
<dbReference type="PATRIC" id="fig|573737.6.peg.1380"/>
<feature type="domain" description="Autotransporter" evidence="2">
    <location>
        <begin position="858"/>
        <end position="1130"/>
    </location>
</feature>
<dbReference type="SMART" id="SM00869">
    <property type="entry name" value="Autotransporter"/>
    <property type="match status" value="1"/>
</dbReference>
<dbReference type="PROSITE" id="PS51208">
    <property type="entry name" value="AUTOTRANSPORTER"/>
    <property type="match status" value="1"/>
</dbReference>
<dbReference type="HOGENOM" id="CLU_256050_0_0_4"/>
<name>A0A0E3Y9G6_9BURK</name>
<dbReference type="Gene3D" id="2.160.20.20">
    <property type="match status" value="1"/>
</dbReference>
<accession>A0A0E3Y9G6</accession>
<sequence length="1374" mass="142540">MLFLIAGAAHAQVYPLPTIVSGTTLTYEQFYDGNVVPVGEIQGSVTIHPVPPYPTHLGGAGISVFRGASVTINPNLGIPGVVSVTSDYRLGAPNDALYIANGTVNIVASQAGVLLTGVGEQVHGVYMPESSQGNSVLTGANVTIVTTGLKADGMRPYGASSTIDLSDTSITVNGQDSWGVRSWGGSNITLTNSTVTSKGAVGTGAGAGAGGVQVYNGSIATINGNSTITTAVAGNLGLNAESGGTLNTNTDPNTPGTVTVSTTGAGSHAVRIGTANGNLNRLSLSTTQNATYGLLVNGTSTVTGSQVAVNTQGTSAYGMWISGSTTATLNGGSITTQGQTAYGLLSGSGAATVNLSDFAIATHGTQAYGIYGWTGSTTNFAGGTITTDKASTYGIYANAGTVNLLRSSASGAGTSITTTGTNAYAVRIQNGGMVNATGATIRATGAGTAAIVFDAPPTLSGLLTSAPTPGLPPLPATTPLLASSDPAPSFAIDTPIPAAPTDLGSDLPSPALSAVSRAGIAAPLRAGGYNMTLQDTTVTSDSGVALWIYGGIANVNLVNSTLSGGGGAINASARSGLGATLNLDASNSTITGRIYTDSSSTSVVNLSNNSAWHVTGSSNVTELNNTNSLVDFPVTALLTSAPTSQGSYRNVTVGNGYTGGSGTVALNTYLNAGGALSNQYTDRLLIQGSASGTTTLRVNPTTGSPGALTSLTGVINNNEGISLVQVAGASTFNAFRLAGGYVVAPNSPYEYRLYAYGPGSAHGTADPTQNLVGTGAGYWDYRLQSAFVSPGGEVDPEEPGNPGGGVDEPIPPDARREVAPQVASYLSAPAAFLQAGMTDIDSLHRRLGEVRDDRILGRDRGPGEMFMRGYGGSFKYRSNQSFQAFGYDMNADYGAIQIGGNLFKHFTDNGTWRFGAAGSMGWLHYEPTAIDGPSTTRASVYRLYGYGTYQSQQGWYVDGIASVGWFNGRTTTEARGDVAPMRGNSYAASIEAGYPLALAYGMNLEPQLQFVGQHLGFDNVTDADGLAVNIGSQNQFTGRLGVRLTRPFDVSTGRITPYFGFDVIHAFVGGTNVQVSDAMFQTGKYGDSMMFSLGVNSVQGASFSLYGRVSYQKSFGTGGHARRAGKRRREIHVLMRGRRTRRRGVAGCGACRNLATLGLGRGEGREVFAQLRAQRGDGRRGVGRFQFLTRDGLAQVVTQHRVARLRQCLAIERQDILRMTADAIEMRDFLDGTNCSKARAAVPGRAHRPALIGATEVRAHARRRRRHLAQCGGGSGQADAGGRQREHQRKAAHGLAHRNLGHMDSVSNTFTELSNDGAKRNAPRMADSGAVTTCKAGHGARADEIGWRRRRPRRARRYVRPGWCCSVIRRAVRP</sequence>
<dbReference type="CDD" id="cd01344">
    <property type="entry name" value="PL2_Passenger_AT"/>
    <property type="match status" value="1"/>
</dbReference>
<dbReference type="InterPro" id="IPR006315">
    <property type="entry name" value="OM_autotransptr_brl_dom"/>
</dbReference>
<dbReference type="OrthoDB" id="8613264at2"/>
<dbReference type="EMBL" id="CP011253">
    <property type="protein sequence ID" value="AKC68647.1"/>
    <property type="molecule type" value="Genomic_DNA"/>
</dbReference>
<dbReference type="NCBIfam" id="TIGR01414">
    <property type="entry name" value="autotrans_barl"/>
    <property type="match status" value="1"/>
</dbReference>
<gene>
    <name evidence="3" type="ORF">MB84_02990</name>
</gene>
<dbReference type="InterPro" id="IPR012332">
    <property type="entry name" value="Autotransporter_pectin_lyase_C"/>
</dbReference>
<feature type="region of interest" description="Disordered" evidence="1">
    <location>
        <begin position="789"/>
        <end position="812"/>
    </location>
</feature>
<dbReference type="Pfam" id="PF03797">
    <property type="entry name" value="Autotransporter"/>
    <property type="match status" value="1"/>
</dbReference>
<dbReference type="Gene3D" id="2.40.128.130">
    <property type="entry name" value="Autotransporter beta-domain"/>
    <property type="match status" value="1"/>
</dbReference>
<dbReference type="InterPro" id="IPR036709">
    <property type="entry name" value="Autotransporte_beta_dom_sf"/>
</dbReference>
<evidence type="ECO:0000256" key="1">
    <source>
        <dbReference type="SAM" id="MobiDB-lite"/>
    </source>
</evidence>
<dbReference type="SUPFAM" id="SSF51126">
    <property type="entry name" value="Pectin lyase-like"/>
    <property type="match status" value="1"/>
</dbReference>
<organism evidence="3 4">
    <name type="scientific">Pandoraea oxalativorans</name>
    <dbReference type="NCBI Taxonomy" id="573737"/>
    <lineage>
        <taxon>Bacteria</taxon>
        <taxon>Pseudomonadati</taxon>
        <taxon>Pseudomonadota</taxon>
        <taxon>Betaproteobacteria</taxon>
        <taxon>Burkholderiales</taxon>
        <taxon>Burkholderiaceae</taxon>
        <taxon>Pandoraea</taxon>
    </lineage>
</organism>
<protein>
    <recommendedName>
        <fullName evidence="2">Autotransporter domain-containing protein</fullName>
    </recommendedName>
</protein>
<evidence type="ECO:0000259" key="2">
    <source>
        <dbReference type="PROSITE" id="PS51208"/>
    </source>
</evidence>
<dbReference type="RefSeq" id="WP_046290044.1">
    <property type="nucleotide sequence ID" value="NZ_CP011253.3"/>
</dbReference>
<proteinExistence type="predicted"/>
<evidence type="ECO:0000313" key="4">
    <source>
        <dbReference type="Proteomes" id="UP000035050"/>
    </source>
</evidence>
<reference evidence="3" key="1">
    <citation type="submission" date="2016-06" db="EMBL/GenBank/DDBJ databases">
        <title>Pandoraea oxalativorans DSM 23570 Genome Sequencing.</title>
        <authorList>
            <person name="Ee R."/>
            <person name="Lim Y.-L."/>
            <person name="Yong D."/>
            <person name="Yin W.-F."/>
            <person name="Chan K.-G."/>
        </authorList>
    </citation>
    <scope>NUCLEOTIDE SEQUENCE</scope>
    <source>
        <strain evidence="3">DSM 23570</strain>
    </source>
</reference>
<dbReference type="InterPro" id="IPR005546">
    <property type="entry name" value="Autotransporte_beta"/>
</dbReference>
<keyword evidence="4" id="KW-1185">Reference proteome</keyword>
<dbReference type="GO" id="GO:0019867">
    <property type="term" value="C:outer membrane"/>
    <property type="evidence" value="ECO:0007669"/>
    <property type="project" value="InterPro"/>
</dbReference>
<dbReference type="Pfam" id="PF18883">
    <property type="entry name" value="AC_1"/>
    <property type="match status" value="1"/>
</dbReference>
<dbReference type="Proteomes" id="UP000035050">
    <property type="component" value="Chromosome"/>
</dbReference>
<dbReference type="SUPFAM" id="SSF103515">
    <property type="entry name" value="Autotransporter"/>
    <property type="match status" value="1"/>
</dbReference>